<accession>A0AAV6NXT6</accession>
<feature type="domain" description="Homeobox" evidence="19">
    <location>
        <begin position="61"/>
        <end position="116"/>
    </location>
</feature>
<dbReference type="InterPro" id="IPR000719">
    <property type="entry name" value="Prot_kinase_dom"/>
</dbReference>
<comment type="caution">
    <text evidence="20">The sequence shown here is derived from an EMBL/GenBank/DDBJ whole genome shotgun (WGS) entry which is preliminary data.</text>
</comment>
<dbReference type="PROSITE" id="PS50071">
    <property type="entry name" value="HOMEOBOX_2"/>
    <property type="match status" value="1"/>
</dbReference>
<dbReference type="PANTHER" id="PTHR44329">
    <property type="entry name" value="SERINE/THREONINE-PROTEIN KINASE TNNI3K-RELATED"/>
    <property type="match status" value="1"/>
</dbReference>
<evidence type="ECO:0000313" key="20">
    <source>
        <dbReference type="EMBL" id="KAG6603994.1"/>
    </source>
</evidence>
<evidence type="ECO:0000256" key="11">
    <source>
        <dbReference type="ARBA" id="ARBA00025748"/>
    </source>
</evidence>
<keyword evidence="5" id="KW-0067">ATP-binding</keyword>
<dbReference type="Pfam" id="PF00046">
    <property type="entry name" value="Homeodomain"/>
    <property type="match status" value="1"/>
</dbReference>
<evidence type="ECO:0000256" key="15">
    <source>
        <dbReference type="RuleBase" id="RU000682"/>
    </source>
</evidence>
<feature type="region of interest" description="Disordered" evidence="17">
    <location>
        <begin position="27"/>
        <end position="50"/>
    </location>
</feature>
<dbReference type="InterPro" id="IPR051681">
    <property type="entry name" value="Ser/Thr_Kinases-Pseudokinases"/>
</dbReference>
<dbReference type="GO" id="GO:0003677">
    <property type="term" value="F:DNA binding"/>
    <property type="evidence" value="ECO:0007669"/>
    <property type="project" value="UniProtKB-UniRule"/>
</dbReference>
<evidence type="ECO:0000256" key="16">
    <source>
        <dbReference type="SAM" id="Coils"/>
    </source>
</evidence>
<evidence type="ECO:0000256" key="12">
    <source>
        <dbReference type="ARBA" id="ARBA00047899"/>
    </source>
</evidence>
<feature type="DNA-binding region" description="Homeobox" evidence="14">
    <location>
        <begin position="63"/>
        <end position="117"/>
    </location>
</feature>
<dbReference type="SMART" id="SM00389">
    <property type="entry name" value="HOX"/>
    <property type="match status" value="1"/>
</dbReference>
<dbReference type="SMART" id="SM00220">
    <property type="entry name" value="S_TKc"/>
    <property type="match status" value="1"/>
</dbReference>
<dbReference type="PANTHER" id="PTHR44329:SF84">
    <property type="entry name" value="PROTEIN KINASE LIKE PROTEIN"/>
    <property type="match status" value="1"/>
</dbReference>
<keyword evidence="2" id="KW-0808">Transferase</keyword>
<dbReference type="InterPro" id="IPR001356">
    <property type="entry name" value="HD"/>
</dbReference>
<feature type="non-terminal residue" evidence="20">
    <location>
        <position position="1"/>
    </location>
</feature>
<feature type="compositionally biased region" description="Basic residues" evidence="17">
    <location>
        <begin position="40"/>
        <end position="49"/>
    </location>
</feature>
<protein>
    <submittedName>
        <fullName evidence="20">Serine/threonine-protein kinase STY17</fullName>
    </submittedName>
</protein>
<evidence type="ECO:0000256" key="17">
    <source>
        <dbReference type="SAM" id="MobiDB-lite"/>
    </source>
</evidence>
<evidence type="ECO:0000256" key="8">
    <source>
        <dbReference type="ARBA" id="ARBA00023155"/>
    </source>
</evidence>
<comment type="catalytic activity">
    <reaction evidence="13">
        <text>L-seryl-[protein] + ATP = O-phospho-L-seryl-[protein] + ADP + H(+)</text>
        <dbReference type="Rhea" id="RHEA:17989"/>
        <dbReference type="Rhea" id="RHEA-COMP:9863"/>
        <dbReference type="Rhea" id="RHEA-COMP:11604"/>
        <dbReference type="ChEBI" id="CHEBI:15378"/>
        <dbReference type="ChEBI" id="CHEBI:29999"/>
        <dbReference type="ChEBI" id="CHEBI:30616"/>
        <dbReference type="ChEBI" id="CHEBI:83421"/>
        <dbReference type="ChEBI" id="CHEBI:456216"/>
        <dbReference type="EC" id="2.7.11.1"/>
    </reaction>
</comment>
<dbReference type="PROSITE" id="PS00108">
    <property type="entry name" value="PROTEIN_KINASE_ST"/>
    <property type="match status" value="1"/>
</dbReference>
<reference evidence="20 21" key="1">
    <citation type="journal article" date="2021" name="Hortic Res">
        <title>The domestication of Cucurbita argyrosperma as revealed by the genome of its wild relative.</title>
        <authorList>
            <person name="Barrera-Redondo J."/>
            <person name="Sanchez-de la Vega G."/>
            <person name="Aguirre-Liguori J.A."/>
            <person name="Castellanos-Morales G."/>
            <person name="Gutierrez-Guerrero Y.T."/>
            <person name="Aguirre-Dugua X."/>
            <person name="Aguirre-Planter E."/>
            <person name="Tenaillon M.I."/>
            <person name="Lira-Saade R."/>
            <person name="Eguiarte L.E."/>
        </authorList>
    </citation>
    <scope>NUCLEOTIDE SEQUENCE [LARGE SCALE GENOMIC DNA]</scope>
    <source>
        <strain evidence="20">JBR-2021</strain>
    </source>
</reference>
<keyword evidence="8 14" id="KW-0371">Homeobox</keyword>
<comment type="catalytic activity">
    <reaction evidence="12">
        <text>L-threonyl-[protein] + ATP = O-phospho-L-threonyl-[protein] + ADP + H(+)</text>
        <dbReference type="Rhea" id="RHEA:46608"/>
        <dbReference type="Rhea" id="RHEA-COMP:11060"/>
        <dbReference type="Rhea" id="RHEA-COMP:11605"/>
        <dbReference type="ChEBI" id="CHEBI:15378"/>
        <dbReference type="ChEBI" id="CHEBI:30013"/>
        <dbReference type="ChEBI" id="CHEBI:30616"/>
        <dbReference type="ChEBI" id="CHEBI:61977"/>
        <dbReference type="ChEBI" id="CHEBI:456216"/>
        <dbReference type="EC" id="2.7.11.1"/>
    </reaction>
</comment>
<evidence type="ECO:0000256" key="5">
    <source>
        <dbReference type="ARBA" id="ARBA00022840"/>
    </source>
</evidence>
<evidence type="ECO:0000259" key="19">
    <source>
        <dbReference type="PROSITE" id="PS50071"/>
    </source>
</evidence>
<keyword evidence="3" id="KW-0547">Nucleotide-binding</keyword>
<evidence type="ECO:0000313" key="21">
    <source>
        <dbReference type="Proteomes" id="UP000685013"/>
    </source>
</evidence>
<organism evidence="20 21">
    <name type="scientific">Cucurbita argyrosperma subsp. sororia</name>
    <dbReference type="NCBI Taxonomy" id="37648"/>
    <lineage>
        <taxon>Eukaryota</taxon>
        <taxon>Viridiplantae</taxon>
        <taxon>Streptophyta</taxon>
        <taxon>Embryophyta</taxon>
        <taxon>Tracheophyta</taxon>
        <taxon>Spermatophyta</taxon>
        <taxon>Magnoliopsida</taxon>
        <taxon>eudicotyledons</taxon>
        <taxon>Gunneridae</taxon>
        <taxon>Pentapetalae</taxon>
        <taxon>rosids</taxon>
        <taxon>fabids</taxon>
        <taxon>Cucurbitales</taxon>
        <taxon>Cucurbitaceae</taxon>
        <taxon>Cucurbiteae</taxon>
        <taxon>Cucurbita</taxon>
    </lineage>
</organism>
<sequence length="566" mass="64679">MAAVNLRPDDDNSALISHIYNPEIYTQMLPQQGTAEGNKPTKRRRRRSRAKEVAEVAAGLKKRKLSAEQVRLLEMNFGNEHKLETERKNRLAAELGLDPSQVAIWFQNRRARWKNQKLEHQYSMLKKAHDSAVLQKTHLQSEIEKLKEQLAEAKNEIQKLVEVSERNRRWSVTMDDVQAAACWGEILMEEYEDVFYSMQENNYNQPVEWTISSALSPFIGVHDSEDFGSDFVFKIEPTLLIDPRRLKIGEVIGEGSCSIVYQGLYNCQPVAVKIIQASRTSAISPEKKERFQREVMLLSRVNHENVIQFIGASIEPTLMIITELMKGGTLQKYLWSIRPETPDLKFSLSLALDLSRVMAYLHANGIIHRDLKPSNLLLTEDKQRVKLADFGLAREEISGEMTTEAGTYRWMAPELFSIDPLPVGGKKCYDHKADVYSFSIILWELLTNKTPFKGRNNVMVAYATAKNIRPSLEDIPEDIAPLLQSCWSEDPNGRPEFTQVIDSLSNLLQTFVLKESSLPNMDDKTEKEVDCASDTSASQSRRQHKARRHRSSSFCLKCCYNFCLSD</sequence>
<feature type="region of interest" description="Disordered" evidence="17">
    <location>
        <begin position="523"/>
        <end position="545"/>
    </location>
</feature>
<evidence type="ECO:0000256" key="6">
    <source>
        <dbReference type="ARBA" id="ARBA00023015"/>
    </source>
</evidence>
<feature type="coiled-coil region" evidence="16">
    <location>
        <begin position="129"/>
        <end position="167"/>
    </location>
</feature>
<keyword evidence="6" id="KW-0805">Transcription regulation</keyword>
<keyword evidence="7 14" id="KW-0238">DNA-binding</keyword>
<evidence type="ECO:0000256" key="14">
    <source>
        <dbReference type="PROSITE-ProRule" id="PRU00108"/>
    </source>
</evidence>
<keyword evidence="16" id="KW-0175">Coiled coil</keyword>
<evidence type="ECO:0000256" key="4">
    <source>
        <dbReference type="ARBA" id="ARBA00022777"/>
    </source>
</evidence>
<dbReference type="GO" id="GO:0005524">
    <property type="term" value="F:ATP binding"/>
    <property type="evidence" value="ECO:0007669"/>
    <property type="project" value="UniProtKB-KW"/>
</dbReference>
<dbReference type="Proteomes" id="UP000685013">
    <property type="component" value="Chromosome 3"/>
</dbReference>
<dbReference type="GO" id="GO:0009733">
    <property type="term" value="P:response to auxin"/>
    <property type="evidence" value="ECO:0007669"/>
    <property type="project" value="UniProtKB-ARBA"/>
</dbReference>
<dbReference type="CDD" id="cd00086">
    <property type="entry name" value="homeodomain"/>
    <property type="match status" value="1"/>
</dbReference>
<keyword evidence="4 20" id="KW-0418">Kinase</keyword>
<feature type="domain" description="Protein kinase" evidence="18">
    <location>
        <begin position="246"/>
        <end position="512"/>
    </location>
</feature>
<keyword evidence="10 14" id="KW-0539">Nucleus</keyword>
<dbReference type="PROSITE" id="PS00027">
    <property type="entry name" value="HOMEOBOX_1"/>
    <property type="match status" value="1"/>
</dbReference>
<dbReference type="InterPro" id="IPR001245">
    <property type="entry name" value="Ser-Thr/Tyr_kinase_cat_dom"/>
</dbReference>
<evidence type="ECO:0000256" key="1">
    <source>
        <dbReference type="ARBA" id="ARBA00004123"/>
    </source>
</evidence>
<dbReference type="FunFam" id="1.10.10.60:FF:000241">
    <property type="entry name" value="homeobox-leucine zipper protein ATHB-40"/>
    <property type="match status" value="1"/>
</dbReference>
<evidence type="ECO:0000256" key="7">
    <source>
        <dbReference type="ARBA" id="ARBA00023125"/>
    </source>
</evidence>
<dbReference type="EMBL" id="JAGKQH010000003">
    <property type="protein sequence ID" value="KAG6603994.1"/>
    <property type="molecule type" value="Genomic_DNA"/>
</dbReference>
<dbReference type="Pfam" id="PF07714">
    <property type="entry name" value="PK_Tyr_Ser-Thr"/>
    <property type="match status" value="1"/>
</dbReference>
<dbReference type="AlphaFoldDB" id="A0AAV6NXT6"/>
<evidence type="ECO:0000259" key="18">
    <source>
        <dbReference type="PROSITE" id="PS50011"/>
    </source>
</evidence>
<name>A0AAV6NXT6_9ROSI</name>
<dbReference type="GO" id="GO:0004674">
    <property type="term" value="F:protein serine/threonine kinase activity"/>
    <property type="evidence" value="ECO:0007669"/>
    <property type="project" value="UniProtKB-EC"/>
</dbReference>
<dbReference type="GO" id="GO:0000981">
    <property type="term" value="F:DNA-binding transcription factor activity, RNA polymerase II-specific"/>
    <property type="evidence" value="ECO:0007669"/>
    <property type="project" value="InterPro"/>
</dbReference>
<dbReference type="FunFam" id="3.30.200.20:FF:000034">
    <property type="entry name" value="Kinase suppressor of Ras 1"/>
    <property type="match status" value="1"/>
</dbReference>
<dbReference type="GO" id="GO:0005634">
    <property type="term" value="C:nucleus"/>
    <property type="evidence" value="ECO:0007669"/>
    <property type="project" value="UniProtKB-SubCell"/>
</dbReference>
<comment type="similarity">
    <text evidence="11">Belongs to the HD-ZIP homeobox family. Class I subfamily.</text>
</comment>
<evidence type="ECO:0000256" key="3">
    <source>
        <dbReference type="ARBA" id="ARBA00022741"/>
    </source>
</evidence>
<dbReference type="CDD" id="cd13999">
    <property type="entry name" value="STKc_MAP3K-like"/>
    <property type="match status" value="1"/>
</dbReference>
<dbReference type="InterPro" id="IPR017970">
    <property type="entry name" value="Homeobox_CS"/>
</dbReference>
<proteinExistence type="inferred from homology"/>
<keyword evidence="9" id="KW-0804">Transcription</keyword>
<comment type="subcellular location">
    <subcellularLocation>
        <location evidence="1 14 15">Nucleus</location>
    </subcellularLocation>
</comment>
<evidence type="ECO:0000256" key="9">
    <source>
        <dbReference type="ARBA" id="ARBA00023163"/>
    </source>
</evidence>
<evidence type="ECO:0000256" key="2">
    <source>
        <dbReference type="ARBA" id="ARBA00022679"/>
    </source>
</evidence>
<dbReference type="PROSITE" id="PS50011">
    <property type="entry name" value="PROTEIN_KINASE_DOM"/>
    <property type="match status" value="1"/>
</dbReference>
<evidence type="ECO:0000256" key="10">
    <source>
        <dbReference type="ARBA" id="ARBA00023242"/>
    </source>
</evidence>
<dbReference type="InterPro" id="IPR008271">
    <property type="entry name" value="Ser/Thr_kinase_AS"/>
</dbReference>
<evidence type="ECO:0000256" key="13">
    <source>
        <dbReference type="ARBA" id="ARBA00048679"/>
    </source>
</evidence>
<keyword evidence="21" id="KW-1185">Reference proteome</keyword>
<gene>
    <name evidence="20" type="primary">STY17</name>
    <name evidence="20" type="ORF">SDJN03_04603</name>
</gene>